<dbReference type="EMBL" id="ATBP01000248">
    <property type="protein sequence ID" value="ETR71612.1"/>
    <property type="molecule type" value="Genomic_DNA"/>
</dbReference>
<protein>
    <submittedName>
        <fullName evidence="3">Triacylglycerol lipase</fullName>
    </submittedName>
</protein>
<sequence length="350" mass="37978">MVAGYSTGFYKQKTGGKKMKTIKTTAIIGIIASFLLLATTPVAMSNGDNSNEKTYCKTSYPIILVHGVCGFDKIAGVVEYWYGIPGKLTSDGAKVRSAKLSAQANNDVRAAQLIEQIEEFLSDVGKTKVNIIAHSHGSTTSRQAAYIRPDLVASLTTIAGPHKGSPVADFANEEIPPAIQGIGYAAGDLLGLIIDLFSGYDSLDQDTAGLVEHFTQAGIDQFNEDYPCAGVPDSDDPVARGADRETFMVNGTPHTIRYYSWTGSSQMTNVVDALDYLWPVLHLINKHYGIQEDDGFVGVTGSHMGIVINDDYDWNHADEVNHLLGIRKPFSVDPRNVIREHANRLKNIGL</sequence>
<dbReference type="InterPro" id="IPR029058">
    <property type="entry name" value="AB_hydrolase_fold"/>
</dbReference>
<reference evidence="4" key="1">
    <citation type="submission" date="2012-11" db="EMBL/GenBank/DDBJ databases">
        <authorList>
            <person name="Lucero-Rivera Y.E."/>
            <person name="Tovar-Ramirez D."/>
        </authorList>
    </citation>
    <scope>NUCLEOTIDE SEQUENCE [LARGE SCALE GENOMIC DNA]</scope>
    <source>
        <strain evidence="4">Araruama</strain>
    </source>
</reference>
<organism evidence="3 4">
    <name type="scientific">Candidatus Magnetoglobus multicellularis str. Araruama</name>
    <dbReference type="NCBI Taxonomy" id="890399"/>
    <lineage>
        <taxon>Bacteria</taxon>
        <taxon>Pseudomonadati</taxon>
        <taxon>Thermodesulfobacteriota</taxon>
        <taxon>Desulfobacteria</taxon>
        <taxon>Desulfobacterales</taxon>
        <taxon>Desulfobacteraceae</taxon>
        <taxon>Candidatus Magnetoglobus</taxon>
    </lineage>
</organism>
<dbReference type="Proteomes" id="UP000189670">
    <property type="component" value="Unassembled WGS sequence"/>
</dbReference>
<comment type="caution">
    <text evidence="3">The sequence shown here is derived from an EMBL/GenBank/DDBJ whole genome shotgun (WGS) entry which is preliminary data.</text>
</comment>
<dbReference type="SUPFAM" id="SSF53474">
    <property type="entry name" value="alpha/beta-Hydrolases"/>
    <property type="match status" value="1"/>
</dbReference>
<feature type="domain" description="AB hydrolase-1" evidence="2">
    <location>
        <begin position="60"/>
        <end position="164"/>
    </location>
</feature>
<accession>A0A1V1P9N0</accession>
<evidence type="ECO:0000256" key="1">
    <source>
        <dbReference type="SAM" id="Phobius"/>
    </source>
</evidence>
<dbReference type="Pfam" id="PF00561">
    <property type="entry name" value="Abhydrolase_1"/>
    <property type="match status" value="1"/>
</dbReference>
<dbReference type="InterPro" id="IPR000073">
    <property type="entry name" value="AB_hydrolase_1"/>
</dbReference>
<evidence type="ECO:0000313" key="4">
    <source>
        <dbReference type="Proteomes" id="UP000189670"/>
    </source>
</evidence>
<evidence type="ECO:0000313" key="3">
    <source>
        <dbReference type="EMBL" id="ETR71612.1"/>
    </source>
</evidence>
<dbReference type="Gene3D" id="3.40.50.1820">
    <property type="entry name" value="alpha/beta hydrolase"/>
    <property type="match status" value="1"/>
</dbReference>
<dbReference type="AlphaFoldDB" id="A0A1V1P9N0"/>
<keyword evidence="1" id="KW-0812">Transmembrane</keyword>
<keyword evidence="1" id="KW-1133">Transmembrane helix</keyword>
<name>A0A1V1P9N0_9BACT</name>
<keyword evidence="1" id="KW-0472">Membrane</keyword>
<evidence type="ECO:0000259" key="2">
    <source>
        <dbReference type="Pfam" id="PF00561"/>
    </source>
</evidence>
<proteinExistence type="predicted"/>
<gene>
    <name evidence="3" type="ORF">OMM_02368</name>
</gene>
<feature type="transmembrane region" description="Helical" evidence="1">
    <location>
        <begin position="21"/>
        <end position="44"/>
    </location>
</feature>